<protein>
    <submittedName>
        <fullName evidence="3">Tail fiber protein</fullName>
    </submittedName>
</protein>
<reference evidence="3 4" key="1">
    <citation type="submission" date="2020-06" db="EMBL/GenBank/DDBJ databases">
        <title>Halomonas sp. QX-1 draft genome sequence.</title>
        <authorList>
            <person name="Qiu X."/>
        </authorList>
    </citation>
    <scope>NUCLEOTIDE SEQUENCE [LARGE SCALE GENOMIC DNA]</scope>
    <source>
        <strain evidence="3 4">QX-1</strain>
    </source>
</reference>
<name>A0A7Y6RFJ7_9GAMM</name>
<dbReference type="InterPro" id="IPR037053">
    <property type="entry name" value="Phage_tail_collar_dom_sf"/>
</dbReference>
<feature type="region of interest" description="Disordered" evidence="1">
    <location>
        <begin position="1"/>
        <end position="37"/>
    </location>
</feature>
<dbReference type="SUPFAM" id="SSF88874">
    <property type="entry name" value="Receptor-binding domain of short tail fibre protein gp12"/>
    <property type="match status" value="1"/>
</dbReference>
<dbReference type="RefSeq" id="WP_176304676.1">
    <property type="nucleotide sequence ID" value="NZ_JABWCV010000026.1"/>
</dbReference>
<feature type="region of interest" description="Disordered" evidence="1">
    <location>
        <begin position="222"/>
        <end position="242"/>
    </location>
</feature>
<feature type="compositionally biased region" description="Basic and acidic residues" evidence="1">
    <location>
        <begin position="1"/>
        <end position="10"/>
    </location>
</feature>
<evidence type="ECO:0000313" key="3">
    <source>
        <dbReference type="EMBL" id="NVF16008.1"/>
    </source>
</evidence>
<keyword evidence="4" id="KW-1185">Reference proteome</keyword>
<dbReference type="Gene3D" id="3.90.1340.10">
    <property type="entry name" value="Phage tail collar domain"/>
    <property type="match status" value="1"/>
</dbReference>
<evidence type="ECO:0000313" key="4">
    <source>
        <dbReference type="Proteomes" id="UP000589984"/>
    </source>
</evidence>
<gene>
    <name evidence="3" type="ORF">HUO07_17795</name>
</gene>
<dbReference type="EMBL" id="JABWCV010000026">
    <property type="protein sequence ID" value="NVF16008.1"/>
    <property type="molecule type" value="Genomic_DNA"/>
</dbReference>
<feature type="region of interest" description="Disordered" evidence="1">
    <location>
        <begin position="265"/>
        <end position="286"/>
    </location>
</feature>
<comment type="caution">
    <text evidence="3">The sequence shown here is derived from an EMBL/GenBank/DDBJ whole genome shotgun (WGS) entry which is preliminary data.</text>
</comment>
<evidence type="ECO:0000259" key="2">
    <source>
        <dbReference type="Pfam" id="PF07484"/>
    </source>
</evidence>
<dbReference type="Proteomes" id="UP000589984">
    <property type="component" value="Unassembled WGS sequence"/>
</dbReference>
<dbReference type="InterPro" id="IPR011083">
    <property type="entry name" value="Phage_tail_collar_dom"/>
</dbReference>
<organism evidence="3 4">
    <name type="scientific">Vreelandella maris</name>
    <dbReference type="NCBI Taxonomy" id="2729617"/>
    <lineage>
        <taxon>Bacteria</taxon>
        <taxon>Pseudomonadati</taxon>
        <taxon>Pseudomonadota</taxon>
        <taxon>Gammaproteobacteria</taxon>
        <taxon>Oceanospirillales</taxon>
        <taxon>Halomonadaceae</taxon>
        <taxon>Vreelandella</taxon>
    </lineage>
</organism>
<feature type="compositionally biased region" description="Polar residues" evidence="1">
    <location>
        <begin position="223"/>
        <end position="241"/>
    </location>
</feature>
<feature type="compositionally biased region" description="Polar residues" evidence="1">
    <location>
        <begin position="265"/>
        <end position="279"/>
    </location>
</feature>
<accession>A0A7Y6RFJ7</accession>
<proteinExistence type="predicted"/>
<evidence type="ECO:0000256" key="1">
    <source>
        <dbReference type="SAM" id="MobiDB-lite"/>
    </source>
</evidence>
<sequence>MVDRVYERNASDSAPQPPADPSSGYPTAGNPAQGVPATQPGPYWYHMITESLRRVVVEAGLTPDHEDLDQLLGAIKSSGQFADYSESRTYETGETCRGSDGVLYEFYDRDQDGTVQGVDPTDNANRPHIWMRWDGVKPGTTIAWRSEDLPEGYLPNDGWQSAPRQDYRRIFAAFGTTWGEGDGATTFGMPGDENEFLRGWDPNGSRGLAEHQADMLKAHAHPQSVQRSKGGTSSSMPTVNGGNNGLPFNVNGSSAAYDIISGESTSAVGGSENRPSNNAARWLTKI</sequence>
<feature type="domain" description="Phage tail collar" evidence="2">
    <location>
        <begin position="139"/>
        <end position="196"/>
    </location>
</feature>
<dbReference type="Pfam" id="PF07484">
    <property type="entry name" value="Collar"/>
    <property type="match status" value="1"/>
</dbReference>
<dbReference type="AlphaFoldDB" id="A0A7Y6RFJ7"/>